<evidence type="ECO:0000256" key="1">
    <source>
        <dbReference type="ARBA" id="ARBA00004123"/>
    </source>
</evidence>
<dbReference type="RefSeq" id="XP_014488353.1">
    <property type="nucleotide sequence ID" value="XM_014632867.1"/>
</dbReference>
<dbReference type="CDD" id="cd00009">
    <property type="entry name" value="AAA"/>
    <property type="match status" value="1"/>
</dbReference>
<dbReference type="CDD" id="cd18140">
    <property type="entry name" value="HLD_clamp_RFC"/>
    <property type="match status" value="1"/>
</dbReference>
<evidence type="ECO:0000313" key="15">
    <source>
        <dbReference type="RefSeq" id="XP_014488354.1"/>
    </source>
</evidence>
<dbReference type="GO" id="GO:0006281">
    <property type="term" value="P:DNA repair"/>
    <property type="evidence" value="ECO:0007669"/>
    <property type="project" value="UniProtKB-ARBA"/>
</dbReference>
<evidence type="ECO:0000256" key="7">
    <source>
        <dbReference type="ARBA" id="ARBA00058626"/>
    </source>
</evidence>
<evidence type="ECO:0000256" key="10">
    <source>
        <dbReference type="ARBA" id="ARBA00076818"/>
    </source>
</evidence>
<dbReference type="Pfam" id="PF13177">
    <property type="entry name" value="DNA_pol3_delta2"/>
    <property type="match status" value="1"/>
</dbReference>
<keyword evidence="5" id="KW-0067">ATP-binding</keyword>
<sequence length="354" mass="40750">MSLWVDKYRPTSLSKLDYHLEQAEDLKNMVQKRDFPHLLVHGPPGAGKKTRILCILKELYGNAAERLKIENMQFETASKKKLEILTISSNYHTEVNPSDAGIHDRIVVMELIKATAQTHHIDIGQKEFKVVLLSNVDQLTRDAQHALRRTMEKYINTCRLILCANSTSRVLPAIRSRCVRIRVPAPTASEIKNVLHSICKREGLALPDELADRVIEASDRNLRRAILMLEACKVEQYPFTANQKISEPDWQVYIRNTATMMVSEQSPKVLLETRNRFYDLLTRAIPCDLIFKGLLQECVKKCDDQLKREIIDIATEYQHRMIRGSKPIFHLEAFAARFMAIYKKYIDSSLEGFV</sequence>
<dbReference type="GO" id="GO:0005524">
    <property type="term" value="F:ATP binding"/>
    <property type="evidence" value="ECO:0007669"/>
    <property type="project" value="UniProtKB-KW"/>
</dbReference>
<dbReference type="InterPro" id="IPR008921">
    <property type="entry name" value="DNA_pol3_clamp-load_cplx_C"/>
</dbReference>
<evidence type="ECO:0000256" key="11">
    <source>
        <dbReference type="ARBA" id="ARBA00079394"/>
    </source>
</evidence>
<dbReference type="GeneID" id="106751767"/>
<dbReference type="KEGG" id="dqu:106751767"/>
<keyword evidence="6" id="KW-0539">Nucleus</keyword>
<accession>A0A6P3YD14</accession>
<dbReference type="Gene3D" id="1.20.272.10">
    <property type="match status" value="1"/>
</dbReference>
<name>A0A6P3YD14_DINQU</name>
<dbReference type="SUPFAM" id="SSF52540">
    <property type="entry name" value="P-loop containing nucleoside triphosphate hydrolases"/>
    <property type="match status" value="1"/>
</dbReference>
<dbReference type="InterPro" id="IPR047854">
    <property type="entry name" value="RFC_lid"/>
</dbReference>
<keyword evidence="3" id="KW-0235">DNA replication</keyword>
<proteinExistence type="inferred from homology"/>
<dbReference type="InterPro" id="IPR050238">
    <property type="entry name" value="DNA_Rep/Repair_Clamp_Loader"/>
</dbReference>
<evidence type="ECO:0000256" key="6">
    <source>
        <dbReference type="ARBA" id="ARBA00023242"/>
    </source>
</evidence>
<comment type="subunit">
    <text evidence="8">Subunit of the RFC complex, an heteropentameric complex consisting of a large subunit RFC1 and four small subunits RFC2, RFC3, RFC4 and RFC5; the RFC complex interacts with PCNA. Forms an heterotetrameric complex with RFC2, RFC4 and RFC5; this complex has ATPase activity but is not stimulated by PCNA. The heterotetramer of subunits RFC2, RFC3, RFC4 and RFC5 interacts with RAD17. Interacts with CNTD1; this interaction facilitates crossover formation.</text>
</comment>
<evidence type="ECO:0000256" key="8">
    <source>
        <dbReference type="ARBA" id="ARBA00062267"/>
    </source>
</evidence>
<comment type="function">
    <text evidence="7">Subunit of the replication factor C (RFC) complex which acts during elongation of primed DNA templates by DNA polymerases delta and epsilon, and is necessary for ATP-dependent loading of proliferating cell nuclear antigen (PCNA) onto primed DNA.</text>
</comment>
<organism evidence="13 14">
    <name type="scientific">Dinoponera quadriceps</name>
    <name type="common">South American ant</name>
    <dbReference type="NCBI Taxonomy" id="609295"/>
    <lineage>
        <taxon>Eukaryota</taxon>
        <taxon>Metazoa</taxon>
        <taxon>Ecdysozoa</taxon>
        <taxon>Arthropoda</taxon>
        <taxon>Hexapoda</taxon>
        <taxon>Insecta</taxon>
        <taxon>Pterygota</taxon>
        <taxon>Neoptera</taxon>
        <taxon>Endopterygota</taxon>
        <taxon>Hymenoptera</taxon>
        <taxon>Apocrita</taxon>
        <taxon>Aculeata</taxon>
        <taxon>Formicoidea</taxon>
        <taxon>Formicidae</taxon>
        <taxon>Ponerinae</taxon>
        <taxon>Ponerini</taxon>
        <taxon>Dinoponera</taxon>
    </lineage>
</organism>
<keyword evidence="13" id="KW-1185">Reference proteome</keyword>
<dbReference type="Pfam" id="PF22534">
    <property type="entry name" value="RFC_C"/>
    <property type="match status" value="1"/>
</dbReference>
<dbReference type="FunFam" id="1.10.8.60:FF:000030">
    <property type="entry name" value="replication factor C subunit 3"/>
    <property type="match status" value="1"/>
</dbReference>
<dbReference type="PANTHER" id="PTHR11669:SF1">
    <property type="entry name" value="REPLICATION FACTOR C SUBUNIT 3"/>
    <property type="match status" value="1"/>
</dbReference>
<evidence type="ECO:0000256" key="9">
    <source>
        <dbReference type="ARBA" id="ARBA00070184"/>
    </source>
</evidence>
<dbReference type="GO" id="GO:0005663">
    <property type="term" value="C:DNA replication factor C complex"/>
    <property type="evidence" value="ECO:0007669"/>
    <property type="project" value="TreeGrafter"/>
</dbReference>
<dbReference type="Pfam" id="PF21960">
    <property type="entry name" value="RCF1-5-like_lid"/>
    <property type="match status" value="1"/>
</dbReference>
<evidence type="ECO:0000313" key="14">
    <source>
        <dbReference type="RefSeq" id="XP_014488353.1"/>
    </source>
</evidence>
<evidence type="ECO:0000256" key="2">
    <source>
        <dbReference type="ARBA" id="ARBA00005378"/>
    </source>
</evidence>
<gene>
    <name evidence="14 15" type="primary">LOC106751767</name>
</gene>
<dbReference type="Proteomes" id="UP000515204">
    <property type="component" value="Unplaced"/>
</dbReference>
<dbReference type="GO" id="GO:0003677">
    <property type="term" value="F:DNA binding"/>
    <property type="evidence" value="ECO:0007669"/>
    <property type="project" value="InterPro"/>
</dbReference>
<dbReference type="AlphaFoldDB" id="A0A6P3YD14"/>
<dbReference type="FunFam" id="1.20.272.10:FF:000002">
    <property type="entry name" value="Replication factor C subunit 3"/>
    <property type="match status" value="1"/>
</dbReference>
<dbReference type="CTD" id="34550"/>
<keyword evidence="4" id="KW-0547">Nucleotide-binding</keyword>
<dbReference type="RefSeq" id="XP_014488354.1">
    <property type="nucleotide sequence ID" value="XM_014632868.1"/>
</dbReference>
<dbReference type="InterPro" id="IPR027417">
    <property type="entry name" value="P-loop_NTPase"/>
</dbReference>
<dbReference type="PANTHER" id="PTHR11669">
    <property type="entry name" value="REPLICATION FACTOR C / DNA POLYMERASE III GAMMA-TAU SUBUNIT"/>
    <property type="match status" value="1"/>
</dbReference>
<evidence type="ECO:0000256" key="12">
    <source>
        <dbReference type="ARBA" id="ARBA00080379"/>
    </source>
</evidence>
<comment type="subcellular location">
    <subcellularLocation>
        <location evidence="1">Nucleus</location>
    </subcellularLocation>
</comment>
<dbReference type="GO" id="GO:0005634">
    <property type="term" value="C:nucleus"/>
    <property type="evidence" value="ECO:0007669"/>
    <property type="project" value="UniProtKB-SubCell"/>
</dbReference>
<dbReference type="OrthoDB" id="761538at2759"/>
<evidence type="ECO:0000256" key="4">
    <source>
        <dbReference type="ARBA" id="ARBA00022741"/>
    </source>
</evidence>
<evidence type="ECO:0000256" key="3">
    <source>
        <dbReference type="ARBA" id="ARBA00022705"/>
    </source>
</evidence>
<dbReference type="GO" id="GO:0003689">
    <property type="term" value="F:DNA clamp loader activity"/>
    <property type="evidence" value="ECO:0007669"/>
    <property type="project" value="TreeGrafter"/>
</dbReference>
<evidence type="ECO:0000313" key="13">
    <source>
        <dbReference type="Proteomes" id="UP000515204"/>
    </source>
</evidence>
<dbReference type="Gene3D" id="1.10.8.60">
    <property type="match status" value="1"/>
</dbReference>
<comment type="similarity">
    <text evidence="2">Belongs to the activator 1 small subunits family.</text>
</comment>
<protein>
    <recommendedName>
        <fullName evidence="9">Replication factor C subunit 3</fullName>
    </recommendedName>
    <alternativeName>
        <fullName evidence="11">Activator 1 38 kDa subunit</fullName>
    </alternativeName>
    <alternativeName>
        <fullName evidence="12">Activator 1 subunit 3</fullName>
    </alternativeName>
    <alternativeName>
        <fullName evidence="10">Replication factor C 38 kDa subunit</fullName>
    </alternativeName>
</protein>
<dbReference type="GO" id="GO:0006271">
    <property type="term" value="P:DNA strand elongation involved in DNA replication"/>
    <property type="evidence" value="ECO:0007669"/>
    <property type="project" value="UniProtKB-ARBA"/>
</dbReference>
<reference evidence="14 15" key="1">
    <citation type="submission" date="2025-04" db="UniProtKB">
        <authorList>
            <consortium name="RefSeq"/>
        </authorList>
    </citation>
    <scope>IDENTIFICATION</scope>
</reference>
<dbReference type="SUPFAM" id="SSF48019">
    <property type="entry name" value="post-AAA+ oligomerization domain-like"/>
    <property type="match status" value="1"/>
</dbReference>
<evidence type="ECO:0000256" key="5">
    <source>
        <dbReference type="ARBA" id="ARBA00022840"/>
    </source>
</evidence>
<dbReference type="FunFam" id="3.40.50.300:FF:000136">
    <property type="entry name" value="Replication factor C subunit 5"/>
    <property type="match status" value="1"/>
</dbReference>
<dbReference type="Gene3D" id="3.40.50.300">
    <property type="entry name" value="P-loop containing nucleotide triphosphate hydrolases"/>
    <property type="match status" value="1"/>
</dbReference>